<dbReference type="SUPFAM" id="SSF51126">
    <property type="entry name" value="Pectin lyase-like"/>
    <property type="match status" value="1"/>
</dbReference>
<evidence type="ECO:0000313" key="3">
    <source>
        <dbReference type="EMBL" id="DAG00543.1"/>
    </source>
</evidence>
<dbReference type="EMBL" id="BK016182">
    <property type="protein sequence ID" value="DAG00543.1"/>
    <property type="molecule type" value="Genomic_DNA"/>
</dbReference>
<dbReference type="InterPro" id="IPR011050">
    <property type="entry name" value="Pectin_lyase_fold/virulence"/>
</dbReference>
<proteinExistence type="predicted"/>
<keyword evidence="2" id="KW-0946">Virion</keyword>
<organism evidence="3">
    <name type="scientific">Myoviridae sp. ctJ2i1</name>
    <dbReference type="NCBI Taxonomy" id="2825079"/>
    <lineage>
        <taxon>Viruses</taxon>
        <taxon>Duplodnaviria</taxon>
        <taxon>Heunggongvirae</taxon>
        <taxon>Uroviricota</taxon>
        <taxon>Caudoviricetes</taxon>
    </lineage>
</organism>
<dbReference type="Gene3D" id="2.160.20.10">
    <property type="entry name" value="Single-stranded right-handed beta-helix, Pectin lyase-like"/>
    <property type="match status" value="1"/>
</dbReference>
<dbReference type="InterPro" id="IPR012334">
    <property type="entry name" value="Pectin_lyas_fold"/>
</dbReference>
<dbReference type="GO" id="GO:0044423">
    <property type="term" value="C:virion component"/>
    <property type="evidence" value="ECO:0007669"/>
    <property type="project" value="UniProtKB-KW"/>
</dbReference>
<protein>
    <submittedName>
        <fullName evidence="3">Tail spike protein</fullName>
    </submittedName>
</protein>
<dbReference type="GO" id="GO:0051701">
    <property type="term" value="P:biological process involved in interaction with host"/>
    <property type="evidence" value="ECO:0007669"/>
    <property type="project" value="UniProtKB-ARBA"/>
</dbReference>
<accession>A0A8S5V1P7</accession>
<dbReference type="GO" id="GO:0019058">
    <property type="term" value="P:viral life cycle"/>
    <property type="evidence" value="ECO:0007669"/>
    <property type="project" value="UniProtKB-ARBA"/>
</dbReference>
<evidence type="ECO:0000256" key="2">
    <source>
        <dbReference type="ARBA" id="ARBA00022844"/>
    </source>
</evidence>
<evidence type="ECO:0000256" key="1">
    <source>
        <dbReference type="ARBA" id="ARBA00004328"/>
    </source>
</evidence>
<comment type="subcellular location">
    <subcellularLocation>
        <location evidence="1">Virion</location>
    </subcellularLocation>
</comment>
<sequence length="1034" mass="115509">MSIISEIAQGLSSILKKNQKPVMQYAENIALVAEVPFDKEKVNQCQGFTYNPQTEKFIVACINADSTTQILYELNKDFTVARSVENTGADKLGHCNTLFFDGKIRATNGAANGNRIYSLQDDLTPGEYKDYTDNFYNVGYNPVTGQYASILPGADNSTRRIRIYANSDLTDGKEYIVTVNEKNNDSNGALFIGNKIIFSLMRRIVEVEIDGDKATIVRELEFEPKAEIEDFALVDGAIYMAANSHDYIRIYKYDFARSYFNNINNDFLNNGIVVGNQVGYHGQSVDKATNYVMAKINANNNLEVGDKRNLTTILGKELKHYNGTNSYTVLTTYHYDKAIYNKVKTDELFVKKTEFQSLTGNKRSLNVVAEGVDNTGATDVTAKLNEIFTKANAERYTEVLFPDGTYKISDKVKIICPQDRSKELVVKSETLYGAIINCDHDESNSSVDTVGFILSCTDDNNGDHHDVYNTTIKDFSFKVAREDISGSYIKFINDDNNLDMRHYNLVLKNMKMANAKDGQGQNIDLSREIHYSTIDNIICDYGQYAIQIEGTDGIGNTVSNIISNNCNMGVSSYSYADIDNVTIHYADDFDLANVSSIILYTNKLSNLKLTGRWNLSTNLLDINAIASTELNNITLDITHSGESQYLPDGDYPVPFIKLNSSNEDKAEIKVNNLKFPNFVQNFTAITDRYLFSWIDSPILSIAPNGVEESDKLKLFTNLGSTDEYGAKGYLNRRFEVRAEENAKTRVFVGRDRTIREMKPNDKNQLFQEEGSAIYFNAKGEPKVDVKDNDYSRYAAGVSGDLYIESDPKATGHLGYVSTYKYTTNTEYVHDKPTTVVNNGDRTLSIGFDVYPTWQNGSHAGKPVGVGAELGALGKGNFPIIEADPTAKTMKLRIPEVYKADVVNAPGDFSMEVYFIPGSNLNTMSNMTYETIPVIHSGPTENRPTEHLVVGQQYFDTTLDMPVFWNGTKWVINAADVGDRLKDYVRIDKLMATDVTQAPAFAGQMIINNDTLYVAESTEGPGSWRIISLQPNDHL</sequence>
<reference evidence="3" key="1">
    <citation type="journal article" date="2021" name="Proc. Natl. Acad. Sci. U.S.A.">
        <title>A Catalog of Tens of Thousands of Viruses from Human Metagenomes Reveals Hidden Associations with Chronic Diseases.</title>
        <authorList>
            <person name="Tisza M.J."/>
            <person name="Buck C.B."/>
        </authorList>
    </citation>
    <scope>NUCLEOTIDE SEQUENCE</scope>
    <source>
        <strain evidence="3">CtJ2i1</strain>
    </source>
</reference>
<name>A0A8S5V1P7_9CAUD</name>